<reference evidence="6 7" key="1">
    <citation type="submission" date="2006-03" db="EMBL/GenBank/DDBJ databases">
        <authorList>
            <person name="Pinhassi J."/>
            <person name="Pedros-Alio C."/>
            <person name="Ferriera S."/>
            <person name="Johnson J."/>
            <person name="Kravitz S."/>
            <person name="Halpern A."/>
            <person name="Remington K."/>
            <person name="Beeson K."/>
            <person name="Tran B."/>
            <person name="Rogers Y.-H."/>
            <person name="Friedman R."/>
            <person name="Venter J.C."/>
        </authorList>
    </citation>
    <scope>NUCLEOTIDE SEQUENCE [LARGE SCALE GENOMIC DNA]</scope>
    <source>
        <strain evidence="6 7">RED65</strain>
    </source>
</reference>
<dbReference type="InterPro" id="IPR058163">
    <property type="entry name" value="LysR-type_TF_proteobact-type"/>
</dbReference>
<dbReference type="EMBL" id="AAQH01000012">
    <property type="protein sequence ID" value="EAT11855.1"/>
    <property type="molecule type" value="Genomic_DNA"/>
</dbReference>
<evidence type="ECO:0000313" key="6">
    <source>
        <dbReference type="EMBL" id="EAT11855.1"/>
    </source>
</evidence>
<evidence type="ECO:0000256" key="1">
    <source>
        <dbReference type="ARBA" id="ARBA00009437"/>
    </source>
</evidence>
<dbReference type="Pfam" id="PF03466">
    <property type="entry name" value="LysR_substrate"/>
    <property type="match status" value="1"/>
</dbReference>
<dbReference type="PANTHER" id="PTHR30537">
    <property type="entry name" value="HTH-TYPE TRANSCRIPTIONAL REGULATOR"/>
    <property type="match status" value="1"/>
</dbReference>
<keyword evidence="3" id="KW-0238">DNA-binding</keyword>
<keyword evidence="4" id="KW-0804">Transcription</keyword>
<proteinExistence type="inferred from homology"/>
<dbReference type="InterPro" id="IPR036388">
    <property type="entry name" value="WH-like_DNA-bd_sf"/>
</dbReference>
<dbReference type="InterPro" id="IPR000847">
    <property type="entry name" value="LysR_HTH_N"/>
</dbReference>
<dbReference type="PANTHER" id="PTHR30537:SF5">
    <property type="entry name" value="HTH-TYPE TRANSCRIPTIONAL ACTIVATOR TTDR-RELATED"/>
    <property type="match status" value="1"/>
</dbReference>
<evidence type="ECO:0000256" key="2">
    <source>
        <dbReference type="ARBA" id="ARBA00023015"/>
    </source>
</evidence>
<keyword evidence="2" id="KW-0805">Transcription regulation</keyword>
<evidence type="ECO:0000256" key="3">
    <source>
        <dbReference type="ARBA" id="ARBA00023125"/>
    </source>
</evidence>
<accession>Q1N119</accession>
<dbReference type="OrthoDB" id="9815676at2"/>
<evidence type="ECO:0000259" key="5">
    <source>
        <dbReference type="PROSITE" id="PS50931"/>
    </source>
</evidence>
<dbReference type="Gene3D" id="3.40.190.290">
    <property type="match status" value="1"/>
</dbReference>
<dbReference type="SUPFAM" id="SSF46785">
    <property type="entry name" value="Winged helix' DNA-binding domain"/>
    <property type="match status" value="1"/>
</dbReference>
<dbReference type="STRING" id="207949.RED65_13877"/>
<dbReference type="Pfam" id="PF00126">
    <property type="entry name" value="HTH_1"/>
    <property type="match status" value="1"/>
</dbReference>
<protein>
    <submittedName>
        <fullName evidence="6">Transcriptional regulator, LysR family protein</fullName>
    </submittedName>
</protein>
<dbReference type="Gene3D" id="1.10.10.10">
    <property type="entry name" value="Winged helix-like DNA-binding domain superfamily/Winged helix DNA-binding domain"/>
    <property type="match status" value="1"/>
</dbReference>
<sequence>MEQFDLNEIAIFVKVVDAGSFTGAAKSLGLPKSTVSRKITQLEERLGVRLLQRTTRTLSLTDTGSAYYNQCSRIIGDVEEANIAVTEMQSKPKGLLRITAPMLFGSRVLSDMVSEFLQKNPEIQVEMMLTDQQLDLIQEGIDVAFRVGHLADSSLIARPLGEIKTIVCASPEYIKKHGSPNHPSELINHSTLGWSPKGNWEFDSPEQFSAEINPRVRVNDILSMRMLAINGVGIARLPTFLCAEDINEGRLNPVLCDWSYSGVPIHALYASNRHLSVKVRTFVDFIVDGLRQSQPWAVEFDQFINCSALHK</sequence>
<evidence type="ECO:0000256" key="4">
    <source>
        <dbReference type="ARBA" id="ARBA00023163"/>
    </source>
</evidence>
<dbReference type="InterPro" id="IPR036390">
    <property type="entry name" value="WH_DNA-bd_sf"/>
</dbReference>
<dbReference type="GO" id="GO:0043565">
    <property type="term" value="F:sequence-specific DNA binding"/>
    <property type="evidence" value="ECO:0007669"/>
    <property type="project" value="TreeGrafter"/>
</dbReference>
<dbReference type="InterPro" id="IPR005119">
    <property type="entry name" value="LysR_subst-bd"/>
</dbReference>
<dbReference type="Proteomes" id="UP000004263">
    <property type="component" value="Unassembled WGS sequence"/>
</dbReference>
<keyword evidence="7" id="KW-1185">Reference proteome</keyword>
<evidence type="ECO:0000313" key="7">
    <source>
        <dbReference type="Proteomes" id="UP000004263"/>
    </source>
</evidence>
<dbReference type="CDD" id="cd08422">
    <property type="entry name" value="PBP2_CrgA_like"/>
    <property type="match status" value="1"/>
</dbReference>
<dbReference type="AlphaFoldDB" id="Q1N119"/>
<dbReference type="PROSITE" id="PS50931">
    <property type="entry name" value="HTH_LYSR"/>
    <property type="match status" value="1"/>
</dbReference>
<feature type="domain" description="HTH lysR-type" evidence="5">
    <location>
        <begin position="4"/>
        <end position="61"/>
    </location>
</feature>
<dbReference type="HOGENOM" id="CLU_039613_16_2_6"/>
<organism evidence="6 7">
    <name type="scientific">Bermanella marisrubri</name>
    <dbReference type="NCBI Taxonomy" id="207949"/>
    <lineage>
        <taxon>Bacteria</taxon>
        <taxon>Pseudomonadati</taxon>
        <taxon>Pseudomonadota</taxon>
        <taxon>Gammaproteobacteria</taxon>
        <taxon>Oceanospirillales</taxon>
        <taxon>Oceanospirillaceae</taxon>
        <taxon>Bermanella</taxon>
    </lineage>
</organism>
<dbReference type="GO" id="GO:0006351">
    <property type="term" value="P:DNA-templated transcription"/>
    <property type="evidence" value="ECO:0007669"/>
    <property type="project" value="TreeGrafter"/>
</dbReference>
<comment type="similarity">
    <text evidence="1">Belongs to the LysR transcriptional regulatory family.</text>
</comment>
<gene>
    <name evidence="6" type="ORF">RED65_13877</name>
</gene>
<dbReference type="SUPFAM" id="SSF53850">
    <property type="entry name" value="Periplasmic binding protein-like II"/>
    <property type="match status" value="1"/>
</dbReference>
<dbReference type="PRINTS" id="PR00039">
    <property type="entry name" value="HTHLYSR"/>
</dbReference>
<comment type="caution">
    <text evidence="6">The sequence shown here is derived from an EMBL/GenBank/DDBJ whole genome shotgun (WGS) entry which is preliminary data.</text>
</comment>
<dbReference type="RefSeq" id="WP_007017924.1">
    <property type="nucleotide sequence ID" value="NZ_CH724115.1"/>
</dbReference>
<dbReference type="FunFam" id="3.40.190.290:FF:000001">
    <property type="entry name" value="Transcriptional regulator, LysR family"/>
    <property type="match status" value="1"/>
</dbReference>
<name>Q1N119_9GAMM</name>
<dbReference type="FunFam" id="1.10.10.10:FF:000001">
    <property type="entry name" value="LysR family transcriptional regulator"/>
    <property type="match status" value="1"/>
</dbReference>
<dbReference type="GO" id="GO:0003700">
    <property type="term" value="F:DNA-binding transcription factor activity"/>
    <property type="evidence" value="ECO:0007669"/>
    <property type="project" value="InterPro"/>
</dbReference>